<protein>
    <submittedName>
        <fullName evidence="6">Lantibiotic protection ABC transporter ATP-binding protein</fullName>
    </submittedName>
</protein>
<dbReference type="PANTHER" id="PTHR43335">
    <property type="entry name" value="ABC TRANSPORTER, ATP-BINDING PROTEIN"/>
    <property type="match status" value="1"/>
</dbReference>
<evidence type="ECO:0000313" key="6">
    <source>
        <dbReference type="EMBL" id="MDK2564256.1"/>
    </source>
</evidence>
<accession>A0ABT7EBE3</accession>
<comment type="similarity">
    <text evidence="1">Belongs to the ABC transporter superfamily.</text>
</comment>
<dbReference type="NCBIfam" id="TIGR03740">
    <property type="entry name" value="galliderm_ABC"/>
    <property type="match status" value="1"/>
</dbReference>
<gene>
    <name evidence="6" type="ORF">QOZ84_11905</name>
</gene>
<dbReference type="PROSITE" id="PS50893">
    <property type="entry name" value="ABC_TRANSPORTER_2"/>
    <property type="match status" value="1"/>
</dbReference>
<dbReference type="Gene3D" id="3.40.50.300">
    <property type="entry name" value="P-loop containing nucleotide triphosphate hydrolases"/>
    <property type="match status" value="1"/>
</dbReference>
<evidence type="ECO:0000259" key="5">
    <source>
        <dbReference type="PROSITE" id="PS50893"/>
    </source>
</evidence>
<dbReference type="CDD" id="cd03268">
    <property type="entry name" value="ABC_BcrA_bacitracin_resist"/>
    <property type="match status" value="1"/>
</dbReference>
<reference evidence="6 7" key="1">
    <citation type="submission" date="2023-05" db="EMBL/GenBank/DDBJ databases">
        <title>Rombocin, a short stable natural nisin variant, displays selective antimicrobial activity against Listeria monocytogenes and employs dual mode of action to kill target bacterial strains.</title>
        <authorList>
            <person name="Wambui J."/>
            <person name="Stephan R."/>
            <person name="Kuipers O.P."/>
        </authorList>
    </citation>
    <scope>NUCLEOTIDE SEQUENCE [LARGE SCALE GENOMIC DNA]</scope>
    <source>
        <strain evidence="6 7">RC002</strain>
    </source>
</reference>
<dbReference type="InterPro" id="IPR022501">
    <property type="entry name" value="ABC_Gallidermin_ATP-bd"/>
</dbReference>
<organism evidence="6 7">
    <name type="scientific">Romboutsia sedimentorum</name>
    <dbReference type="NCBI Taxonomy" id="1368474"/>
    <lineage>
        <taxon>Bacteria</taxon>
        <taxon>Bacillati</taxon>
        <taxon>Bacillota</taxon>
        <taxon>Clostridia</taxon>
        <taxon>Peptostreptococcales</taxon>
        <taxon>Peptostreptococcaceae</taxon>
        <taxon>Romboutsia</taxon>
    </lineage>
</organism>
<dbReference type="Proteomes" id="UP001301012">
    <property type="component" value="Unassembled WGS sequence"/>
</dbReference>
<comment type="caution">
    <text evidence="6">The sequence shown here is derived from an EMBL/GenBank/DDBJ whole genome shotgun (WGS) entry which is preliminary data.</text>
</comment>
<dbReference type="SMART" id="SM00382">
    <property type="entry name" value="AAA"/>
    <property type="match status" value="1"/>
</dbReference>
<evidence type="ECO:0000256" key="1">
    <source>
        <dbReference type="ARBA" id="ARBA00005417"/>
    </source>
</evidence>
<feature type="domain" description="ABC transporter" evidence="5">
    <location>
        <begin position="7"/>
        <end position="230"/>
    </location>
</feature>
<dbReference type="InterPro" id="IPR003439">
    <property type="entry name" value="ABC_transporter-like_ATP-bd"/>
</dbReference>
<keyword evidence="3" id="KW-0547">Nucleotide-binding</keyword>
<keyword evidence="2" id="KW-0813">Transport</keyword>
<keyword evidence="4 6" id="KW-0067">ATP-binding</keyword>
<dbReference type="InterPro" id="IPR027417">
    <property type="entry name" value="P-loop_NTPase"/>
</dbReference>
<evidence type="ECO:0000256" key="2">
    <source>
        <dbReference type="ARBA" id="ARBA00022448"/>
    </source>
</evidence>
<dbReference type="InterPro" id="IPR003593">
    <property type="entry name" value="AAA+_ATPase"/>
</dbReference>
<dbReference type="RefSeq" id="WP_284133184.1">
    <property type="nucleotide sequence ID" value="NZ_JASKYM010000006.1"/>
</dbReference>
<sequence>MNYKHILQLKGISKKFKKATAIDNIDLHIRKNTIYCLLGPNGAGKSTTLKIITGLLRPSSGFIEFNGHPWTRKDLNYTGSLIENAPLYGNLTSKENLDVLTTMLGIPKTRIDEVLEIVGLQDTGSKQVKNFSMGMKQRLGIAQAILNNPDLLILDEPTNGLDPLAIQELRELILNFPKNGVTVLLSSHMLSEVEHLADYIGIISNGTLVYEGAYNNVDDLEKLFTEVVKENKLN</sequence>
<name>A0ABT7EBE3_9FIRM</name>
<dbReference type="EMBL" id="JASKYM010000006">
    <property type="protein sequence ID" value="MDK2564256.1"/>
    <property type="molecule type" value="Genomic_DNA"/>
</dbReference>
<evidence type="ECO:0000256" key="3">
    <source>
        <dbReference type="ARBA" id="ARBA00022741"/>
    </source>
</evidence>
<dbReference type="PANTHER" id="PTHR43335:SF4">
    <property type="entry name" value="ABC TRANSPORTER, ATP-BINDING PROTEIN"/>
    <property type="match status" value="1"/>
</dbReference>
<proteinExistence type="inferred from homology"/>
<keyword evidence="7" id="KW-1185">Reference proteome</keyword>
<dbReference type="Pfam" id="PF00005">
    <property type="entry name" value="ABC_tran"/>
    <property type="match status" value="1"/>
</dbReference>
<evidence type="ECO:0000256" key="4">
    <source>
        <dbReference type="ARBA" id="ARBA00022840"/>
    </source>
</evidence>
<evidence type="ECO:0000313" key="7">
    <source>
        <dbReference type="Proteomes" id="UP001301012"/>
    </source>
</evidence>
<dbReference type="SUPFAM" id="SSF52540">
    <property type="entry name" value="P-loop containing nucleoside triphosphate hydrolases"/>
    <property type="match status" value="1"/>
</dbReference>
<dbReference type="GO" id="GO:0005524">
    <property type="term" value="F:ATP binding"/>
    <property type="evidence" value="ECO:0007669"/>
    <property type="project" value="UniProtKB-KW"/>
</dbReference>